<protein>
    <submittedName>
        <fullName evidence="1">Uncharacterized protein</fullName>
    </submittedName>
</protein>
<evidence type="ECO:0000313" key="1">
    <source>
        <dbReference type="EMBL" id="GAG34666.1"/>
    </source>
</evidence>
<sequence>VDSAGHDYLRNLCDDMGYELVADIESLPRRLPKLYRHLAAE</sequence>
<comment type="caution">
    <text evidence="1">The sequence shown here is derived from an EMBL/GenBank/DDBJ whole genome shotgun (WGS) entry which is preliminary data.</text>
</comment>
<accession>X0YCV3</accession>
<reference evidence="1" key="1">
    <citation type="journal article" date="2014" name="Front. Microbiol.">
        <title>High frequency of phylogenetically diverse reductive dehalogenase-homologous genes in deep subseafloor sedimentary metagenomes.</title>
        <authorList>
            <person name="Kawai M."/>
            <person name="Futagami T."/>
            <person name="Toyoda A."/>
            <person name="Takaki Y."/>
            <person name="Nishi S."/>
            <person name="Hori S."/>
            <person name="Arai W."/>
            <person name="Tsubouchi T."/>
            <person name="Morono Y."/>
            <person name="Uchiyama I."/>
            <person name="Ito T."/>
            <person name="Fujiyama A."/>
            <person name="Inagaki F."/>
            <person name="Takami H."/>
        </authorList>
    </citation>
    <scope>NUCLEOTIDE SEQUENCE</scope>
    <source>
        <strain evidence="1">Expedition CK06-06</strain>
    </source>
</reference>
<organism evidence="1">
    <name type="scientific">marine sediment metagenome</name>
    <dbReference type="NCBI Taxonomy" id="412755"/>
    <lineage>
        <taxon>unclassified sequences</taxon>
        <taxon>metagenomes</taxon>
        <taxon>ecological metagenomes</taxon>
    </lineage>
</organism>
<dbReference type="EMBL" id="BARS01042977">
    <property type="protein sequence ID" value="GAG34666.1"/>
    <property type="molecule type" value="Genomic_DNA"/>
</dbReference>
<feature type="non-terminal residue" evidence="1">
    <location>
        <position position="1"/>
    </location>
</feature>
<gene>
    <name evidence="1" type="ORF">S01H1_65127</name>
</gene>
<proteinExistence type="predicted"/>
<dbReference type="AlphaFoldDB" id="X0YCV3"/>
<name>X0YCV3_9ZZZZ</name>